<keyword evidence="4" id="KW-1185">Reference proteome</keyword>
<dbReference type="Proteomes" id="UP000608420">
    <property type="component" value="Unassembled WGS sequence"/>
</dbReference>
<dbReference type="Pfam" id="PF01522">
    <property type="entry name" value="Polysacc_deac_1"/>
    <property type="match status" value="1"/>
</dbReference>
<feature type="region of interest" description="Disordered" evidence="1">
    <location>
        <begin position="92"/>
        <end position="115"/>
    </location>
</feature>
<reference evidence="4" key="1">
    <citation type="journal article" date="2019" name="Int. J. Syst. Evol. Microbiol.">
        <title>The Global Catalogue of Microorganisms (GCM) 10K type strain sequencing project: providing services to taxonomists for standard genome sequencing and annotation.</title>
        <authorList>
            <consortium name="The Broad Institute Genomics Platform"/>
            <consortium name="The Broad Institute Genome Sequencing Center for Infectious Disease"/>
            <person name="Wu L."/>
            <person name="Ma J."/>
        </authorList>
    </citation>
    <scope>NUCLEOTIDE SEQUENCE [LARGE SCALE GENOMIC DNA]</scope>
    <source>
        <strain evidence="4">CGMCC 1.15420</strain>
    </source>
</reference>
<dbReference type="RefSeq" id="WP_229716995.1">
    <property type="nucleotide sequence ID" value="NZ_BMIW01000013.1"/>
</dbReference>
<name>A0ABQ1VUN0_9BACL</name>
<dbReference type="Gene3D" id="3.20.20.370">
    <property type="entry name" value="Glycoside hydrolase/deacetylase"/>
    <property type="match status" value="1"/>
</dbReference>
<proteinExistence type="predicted"/>
<dbReference type="EMBL" id="BMIW01000013">
    <property type="protein sequence ID" value="GGF99890.1"/>
    <property type="molecule type" value="Genomic_DNA"/>
</dbReference>
<dbReference type="CDD" id="cd10944">
    <property type="entry name" value="CE4_SmPgdA_like"/>
    <property type="match status" value="1"/>
</dbReference>
<evidence type="ECO:0000313" key="3">
    <source>
        <dbReference type="EMBL" id="GGF99890.1"/>
    </source>
</evidence>
<dbReference type="SUPFAM" id="SSF88713">
    <property type="entry name" value="Glycoside hydrolase/deacetylase"/>
    <property type="match status" value="1"/>
</dbReference>
<dbReference type="Pfam" id="PF07833">
    <property type="entry name" value="Cu_amine_oxidN1"/>
    <property type="match status" value="1"/>
</dbReference>
<dbReference type="PANTHER" id="PTHR10587:SF125">
    <property type="entry name" value="POLYSACCHARIDE DEACETYLASE YHEN-RELATED"/>
    <property type="match status" value="1"/>
</dbReference>
<feature type="domain" description="NodB homology" evidence="2">
    <location>
        <begin position="136"/>
        <end position="321"/>
    </location>
</feature>
<dbReference type="InterPro" id="IPR050248">
    <property type="entry name" value="Polysacc_deacetylase_ArnD"/>
</dbReference>
<comment type="caution">
    <text evidence="3">The sequence shown here is derived from an EMBL/GenBank/DDBJ whole genome shotgun (WGS) entry which is preliminary data.</text>
</comment>
<evidence type="ECO:0000256" key="1">
    <source>
        <dbReference type="SAM" id="MobiDB-lite"/>
    </source>
</evidence>
<dbReference type="InterPro" id="IPR036582">
    <property type="entry name" value="Mao_N_sf"/>
</dbReference>
<accession>A0ABQ1VUN0</accession>
<protein>
    <recommendedName>
        <fullName evidence="2">NodB homology domain-containing protein</fullName>
    </recommendedName>
</protein>
<dbReference type="SUPFAM" id="SSF55383">
    <property type="entry name" value="Copper amine oxidase, domain N"/>
    <property type="match status" value="1"/>
</dbReference>
<dbReference type="InterPro" id="IPR002509">
    <property type="entry name" value="NODB_dom"/>
</dbReference>
<dbReference type="PROSITE" id="PS51677">
    <property type="entry name" value="NODB"/>
    <property type="match status" value="1"/>
</dbReference>
<dbReference type="InterPro" id="IPR012854">
    <property type="entry name" value="Cu_amine_oxidase-like_N"/>
</dbReference>
<sequence>MKRRLFSSLVLVPIVFVVLAFTLGSLLVSREAGIMEASATPFERSGKTAAVKIQNKLAAKAQTEDQARNQKQTEAQGQFTLEEQLRGQDQASSVASSSASLGQAPSGLDSDKTKVRAQALSASAPAVMPKSDQAEKIVYLTFDDGPSKLTDQVLDILKKEDIPATFFVLGEHAKRMPEVITRIVEAGHVIGNHTYNHDYSALYQGFSTFWGQIKDTEEVLLGITGARPELIRAPGGTYGHFDQTYFDLLQQAGYKVFDWNIDSGDSKRRGVPASEIIRNSTPKNLSNEVIVLMHDGAGHAETVKALPEVIKFYKKQGYSFRALSVEQKPVQFQLSNKIKHSGRKAPSRAWIESHIMPNAALFGPGLPLYVEAGGVQTRLDAGEYVWQDGQYQVPLRAVMERLGAQVSWDRANRSAIIAWGDAKIIVDTQQNTITSESERGTTSSTRSIAITHKNGALWVPLRPILETTGHPIISASSTKDEQRVKAN</sequence>
<evidence type="ECO:0000259" key="2">
    <source>
        <dbReference type="PROSITE" id="PS51677"/>
    </source>
</evidence>
<dbReference type="Gene3D" id="3.30.457.10">
    <property type="entry name" value="Copper amine oxidase-like, N-terminal domain"/>
    <property type="match status" value="1"/>
</dbReference>
<dbReference type="InterPro" id="IPR011330">
    <property type="entry name" value="Glyco_hydro/deAcase_b/a-brl"/>
</dbReference>
<gene>
    <name evidence="3" type="ORF">GCM10010913_22100</name>
</gene>
<evidence type="ECO:0000313" key="4">
    <source>
        <dbReference type="Proteomes" id="UP000608420"/>
    </source>
</evidence>
<organism evidence="3 4">
    <name type="scientific">Paenibacillus aceti</name>
    <dbReference type="NCBI Taxonomy" id="1820010"/>
    <lineage>
        <taxon>Bacteria</taxon>
        <taxon>Bacillati</taxon>
        <taxon>Bacillota</taxon>
        <taxon>Bacilli</taxon>
        <taxon>Bacillales</taxon>
        <taxon>Paenibacillaceae</taxon>
        <taxon>Paenibacillus</taxon>
    </lineage>
</organism>
<dbReference type="PANTHER" id="PTHR10587">
    <property type="entry name" value="GLYCOSYL TRANSFERASE-RELATED"/>
    <property type="match status" value="1"/>
</dbReference>